<proteinExistence type="predicted"/>
<evidence type="ECO:0008006" key="4">
    <source>
        <dbReference type="Google" id="ProtNLM"/>
    </source>
</evidence>
<evidence type="ECO:0000313" key="3">
    <source>
        <dbReference type="Proteomes" id="UP000199444"/>
    </source>
</evidence>
<keyword evidence="3" id="KW-1185">Reference proteome</keyword>
<dbReference type="EMBL" id="FNKD01000004">
    <property type="protein sequence ID" value="SDR01913.1"/>
    <property type="molecule type" value="Genomic_DNA"/>
</dbReference>
<dbReference type="AlphaFoldDB" id="A0A1H1FLH7"/>
<dbReference type="Pfam" id="PF22564">
    <property type="entry name" value="HAAS"/>
    <property type="match status" value="1"/>
</dbReference>
<reference evidence="2 3" key="1">
    <citation type="submission" date="2016-10" db="EMBL/GenBank/DDBJ databases">
        <authorList>
            <person name="de Groot N.N."/>
        </authorList>
    </citation>
    <scope>NUCLEOTIDE SEQUENCE [LARGE SCALE GENOMIC DNA]</scope>
    <source>
        <strain evidence="2 3">CGMCC 1.10449</strain>
    </source>
</reference>
<gene>
    <name evidence="2" type="ORF">SAMN05216231_3290</name>
</gene>
<feature type="transmembrane region" description="Helical" evidence="1">
    <location>
        <begin position="78"/>
        <end position="101"/>
    </location>
</feature>
<keyword evidence="1" id="KW-0472">Membrane</keyword>
<name>A0A1H1FLH7_9BACI</name>
<sequence>MTLKDQRFFLELSEEIGNHPDKQEILADYEMHVFEMLQEESIDDQNLYSELVKRLGTPQEIAQIWKQETIITPKRTQWLFVIINAGIFIGGALLTLSYNIFHWNWAELIWENLINIPLIIMLLYIMFWGLIGYEIGKEFGHGGYRLMQKTFLFSIVPNILLMYLIIFKIIPYTWFQPLLSFRFIVVCIVFTAFLYPVSMVGYRWGKKVSV</sequence>
<feature type="transmembrane region" description="Helical" evidence="1">
    <location>
        <begin position="151"/>
        <end position="175"/>
    </location>
</feature>
<dbReference type="RefSeq" id="WP_092494035.1">
    <property type="nucleotide sequence ID" value="NZ_FNKD01000004.1"/>
</dbReference>
<evidence type="ECO:0000313" key="2">
    <source>
        <dbReference type="EMBL" id="SDR01913.1"/>
    </source>
</evidence>
<keyword evidence="1" id="KW-0812">Transmembrane</keyword>
<accession>A0A1H1FLH7</accession>
<organism evidence="2 3">
    <name type="scientific">Virgibacillus salinus</name>
    <dbReference type="NCBI Taxonomy" id="553311"/>
    <lineage>
        <taxon>Bacteria</taxon>
        <taxon>Bacillati</taxon>
        <taxon>Bacillota</taxon>
        <taxon>Bacilli</taxon>
        <taxon>Bacillales</taxon>
        <taxon>Bacillaceae</taxon>
        <taxon>Virgibacillus</taxon>
    </lineage>
</organism>
<dbReference type="Proteomes" id="UP000199444">
    <property type="component" value="Unassembled WGS sequence"/>
</dbReference>
<dbReference type="STRING" id="553311.SAMN05216231_3290"/>
<feature type="transmembrane region" description="Helical" evidence="1">
    <location>
        <begin position="113"/>
        <end position="131"/>
    </location>
</feature>
<keyword evidence="1" id="KW-1133">Transmembrane helix</keyword>
<feature type="transmembrane region" description="Helical" evidence="1">
    <location>
        <begin position="181"/>
        <end position="202"/>
    </location>
</feature>
<evidence type="ECO:0000256" key="1">
    <source>
        <dbReference type="SAM" id="Phobius"/>
    </source>
</evidence>
<protein>
    <recommendedName>
        <fullName evidence="4">DUF1700 domain-containing protein</fullName>
    </recommendedName>
</protein>